<dbReference type="EMBL" id="BLLK01000047">
    <property type="protein sequence ID" value="GFH54313.1"/>
    <property type="molecule type" value="Genomic_DNA"/>
</dbReference>
<dbReference type="InterPro" id="IPR027450">
    <property type="entry name" value="AlkB-like"/>
</dbReference>
<accession>A0AAD3CYE3</accession>
<dbReference type="Proteomes" id="UP001054902">
    <property type="component" value="Unassembled WGS sequence"/>
</dbReference>
<dbReference type="Gene3D" id="2.60.120.590">
    <property type="entry name" value="Alpha-ketoglutarate-dependent dioxygenase AlkB-like"/>
    <property type="match status" value="1"/>
</dbReference>
<proteinExistence type="predicted"/>
<dbReference type="GO" id="GO:0016491">
    <property type="term" value="F:oxidoreductase activity"/>
    <property type="evidence" value="ECO:0007669"/>
    <property type="project" value="TreeGrafter"/>
</dbReference>
<evidence type="ECO:0000259" key="2">
    <source>
        <dbReference type="Pfam" id="PF13532"/>
    </source>
</evidence>
<reference evidence="3 4" key="1">
    <citation type="journal article" date="2021" name="Sci. Rep.">
        <title>The genome of the diatom Chaetoceros tenuissimus carries an ancient integrated fragment of an extant virus.</title>
        <authorList>
            <person name="Hongo Y."/>
            <person name="Kimura K."/>
            <person name="Takaki Y."/>
            <person name="Yoshida Y."/>
            <person name="Baba S."/>
            <person name="Kobayashi G."/>
            <person name="Nagasaki K."/>
            <person name="Hano T."/>
            <person name="Tomaru Y."/>
        </authorList>
    </citation>
    <scope>NUCLEOTIDE SEQUENCE [LARGE SCALE GENOMIC DNA]</scope>
    <source>
        <strain evidence="3 4">NIES-3715</strain>
    </source>
</reference>
<gene>
    <name evidence="3" type="ORF">CTEN210_10789</name>
</gene>
<evidence type="ECO:0000256" key="1">
    <source>
        <dbReference type="SAM" id="MobiDB-lite"/>
    </source>
</evidence>
<dbReference type="AlphaFoldDB" id="A0AAD3CYE3"/>
<evidence type="ECO:0000313" key="4">
    <source>
        <dbReference type="Proteomes" id="UP001054902"/>
    </source>
</evidence>
<feature type="region of interest" description="Disordered" evidence="1">
    <location>
        <begin position="1"/>
        <end position="29"/>
    </location>
</feature>
<dbReference type="PANTHER" id="PTHR12463:SF1">
    <property type="entry name" value="2-OXOGLUTARATE AND FE-DEPENDENT OXYGENASE FAMILY PROTEIN"/>
    <property type="match status" value="1"/>
</dbReference>
<evidence type="ECO:0000313" key="3">
    <source>
        <dbReference type="EMBL" id="GFH54313.1"/>
    </source>
</evidence>
<comment type="caution">
    <text evidence="3">The sequence shown here is derived from an EMBL/GenBank/DDBJ whole genome shotgun (WGS) entry which is preliminary data.</text>
</comment>
<dbReference type="GO" id="GO:0070988">
    <property type="term" value="P:demethylation"/>
    <property type="evidence" value="ECO:0007669"/>
    <property type="project" value="InterPro"/>
</dbReference>
<organism evidence="3 4">
    <name type="scientific">Chaetoceros tenuissimus</name>
    <dbReference type="NCBI Taxonomy" id="426638"/>
    <lineage>
        <taxon>Eukaryota</taxon>
        <taxon>Sar</taxon>
        <taxon>Stramenopiles</taxon>
        <taxon>Ochrophyta</taxon>
        <taxon>Bacillariophyta</taxon>
        <taxon>Coscinodiscophyceae</taxon>
        <taxon>Chaetocerotophycidae</taxon>
        <taxon>Chaetocerotales</taxon>
        <taxon>Chaetocerotaceae</taxon>
        <taxon>Chaetoceros</taxon>
    </lineage>
</organism>
<feature type="compositionally biased region" description="Low complexity" evidence="1">
    <location>
        <begin position="84"/>
        <end position="93"/>
    </location>
</feature>
<sequence length="286" mass="33024">MKRSGPKLNRAEFFSKKKKSPRTNHEKNQSRFVNCPLCSKSIPIHIIEVHASKCDGEQDIQTKLPTNREASIHCSIEQKDEGTSQKSSSSRQELQSERISVEPAKLQWSNLLKSRAHSEDGHEVKNGCEIPGLYIYHEFITEKEEEELIAMLDGRAEEDTFLPWRQSKFNGKHIGKRWGVHCSLKDRKVYPEENPLPSSLMKIIERIKSLDIMDGCSPNEANAISYRRNKGDYLRSHVDDRQLSKEPIANLSLGGDCLMKFQLEKEKTSNYPKMKKVFYAEEHCRY</sequence>
<name>A0AAD3CYE3_9STRA</name>
<protein>
    <recommendedName>
        <fullName evidence="2">Alpha-ketoglutarate-dependent dioxygenase AlkB-like domain-containing protein</fullName>
    </recommendedName>
</protein>
<feature type="domain" description="Alpha-ketoglutarate-dependent dioxygenase AlkB-like" evidence="2">
    <location>
        <begin position="132"/>
        <end position="267"/>
    </location>
</feature>
<feature type="region of interest" description="Disordered" evidence="1">
    <location>
        <begin position="76"/>
        <end position="99"/>
    </location>
</feature>
<dbReference type="Pfam" id="PF13532">
    <property type="entry name" value="2OG-FeII_Oxy_2"/>
    <property type="match status" value="1"/>
</dbReference>
<dbReference type="GO" id="GO:0032451">
    <property type="term" value="F:demethylase activity"/>
    <property type="evidence" value="ECO:0007669"/>
    <property type="project" value="TreeGrafter"/>
</dbReference>
<dbReference type="InterPro" id="IPR032857">
    <property type="entry name" value="ALKBH4"/>
</dbReference>
<dbReference type="SUPFAM" id="SSF51197">
    <property type="entry name" value="Clavaminate synthase-like"/>
    <property type="match status" value="1"/>
</dbReference>
<keyword evidence="4" id="KW-1185">Reference proteome</keyword>
<dbReference type="PANTHER" id="PTHR12463">
    <property type="entry name" value="OXYGENASE-RELATED"/>
    <property type="match status" value="1"/>
</dbReference>
<dbReference type="InterPro" id="IPR037151">
    <property type="entry name" value="AlkB-like_sf"/>
</dbReference>